<keyword evidence="3" id="KW-1185">Reference proteome</keyword>
<accession>A0A849K844</accession>
<feature type="signal peptide" evidence="1">
    <location>
        <begin position="1"/>
        <end position="26"/>
    </location>
</feature>
<dbReference type="RefSeq" id="WP_171247453.1">
    <property type="nucleotide sequence ID" value="NZ_JABFAJ010000019.1"/>
</dbReference>
<comment type="caution">
    <text evidence="2">The sequence shown here is derived from an EMBL/GenBank/DDBJ whole genome shotgun (WGS) entry which is preliminary data.</text>
</comment>
<gene>
    <name evidence="2" type="ORF">HLI28_10375</name>
</gene>
<proteinExistence type="predicted"/>
<keyword evidence="1" id="KW-0732">Signal</keyword>
<evidence type="ECO:0000313" key="3">
    <source>
        <dbReference type="Proteomes" id="UP000557204"/>
    </source>
</evidence>
<reference evidence="2 3" key="1">
    <citation type="submission" date="2020-05" db="EMBL/GenBank/DDBJ databases">
        <title>Genome sequence of Isoptericola sp. JC619 isolated from Chilika lagoon, India.</title>
        <authorList>
            <person name="Kumar D."/>
            <person name="Appam K."/>
            <person name="Gandham S."/>
            <person name="Uppada J."/>
            <person name="Sasikala C."/>
            <person name="Venkata Ramana C."/>
        </authorList>
    </citation>
    <scope>NUCLEOTIDE SEQUENCE [LARGE SCALE GENOMIC DNA]</scope>
    <source>
        <strain evidence="2 3">JC619</strain>
    </source>
</reference>
<sequence length="174" mass="17516">MFTQRVAAALAAVGAAVLLAASPAMAAPNGNPHFIGNFMDASLGGDYSLTVSFKEAGLPSGAVETVTATADLEATYQCINGGGNNPADPKKTTISTTVSGSDEFTAGKNGQIKGSVTLQVVPADEALDCPNGQTSTLTAGTWSNISIEDETSGAFYSFGDESFSFGAPVGHGNN</sequence>
<dbReference type="Proteomes" id="UP000557204">
    <property type="component" value="Unassembled WGS sequence"/>
</dbReference>
<protein>
    <submittedName>
        <fullName evidence="2">Uncharacterized protein</fullName>
    </submittedName>
</protein>
<feature type="chain" id="PRO_5032910122" evidence="1">
    <location>
        <begin position="27"/>
        <end position="174"/>
    </location>
</feature>
<evidence type="ECO:0000313" key="2">
    <source>
        <dbReference type="EMBL" id="NNU27945.1"/>
    </source>
</evidence>
<dbReference type="EMBL" id="JABFAJ010000019">
    <property type="protein sequence ID" value="NNU27945.1"/>
    <property type="molecule type" value="Genomic_DNA"/>
</dbReference>
<evidence type="ECO:0000256" key="1">
    <source>
        <dbReference type="SAM" id="SignalP"/>
    </source>
</evidence>
<dbReference type="AlphaFoldDB" id="A0A849K844"/>
<organism evidence="2 3">
    <name type="scientific">Isoptericola sediminis</name>
    <dbReference type="NCBI Taxonomy" id="2733572"/>
    <lineage>
        <taxon>Bacteria</taxon>
        <taxon>Bacillati</taxon>
        <taxon>Actinomycetota</taxon>
        <taxon>Actinomycetes</taxon>
        <taxon>Micrococcales</taxon>
        <taxon>Promicromonosporaceae</taxon>
        <taxon>Isoptericola</taxon>
    </lineage>
</organism>
<name>A0A849K844_9MICO</name>